<dbReference type="Proteomes" id="UP000663829">
    <property type="component" value="Unassembled WGS sequence"/>
</dbReference>
<keyword evidence="5" id="KW-1185">Reference proteome</keyword>
<evidence type="ECO:0000313" key="2">
    <source>
        <dbReference type="EMBL" id="CAF1603292.1"/>
    </source>
</evidence>
<gene>
    <name evidence="1" type="ORF">GPM918_LOCUS30168</name>
    <name evidence="2" type="ORF">OVA965_LOCUS42232</name>
    <name evidence="3" type="ORF">SRO942_LOCUS30772</name>
    <name evidence="4" type="ORF">TMI583_LOCUS44076</name>
</gene>
<comment type="caution">
    <text evidence="1">The sequence shown here is derived from an EMBL/GenBank/DDBJ whole genome shotgun (WGS) entry which is preliminary data.</text>
</comment>
<evidence type="ECO:0000313" key="4">
    <source>
        <dbReference type="EMBL" id="CAF4413068.1"/>
    </source>
</evidence>
<evidence type="ECO:0000313" key="1">
    <source>
        <dbReference type="EMBL" id="CAF1335562.1"/>
    </source>
</evidence>
<dbReference type="Proteomes" id="UP000677228">
    <property type="component" value="Unassembled WGS sequence"/>
</dbReference>
<name>A0A815G921_9BILA</name>
<accession>A0A815G921</accession>
<reference evidence="1" key="1">
    <citation type="submission" date="2021-02" db="EMBL/GenBank/DDBJ databases">
        <authorList>
            <person name="Nowell W R."/>
        </authorList>
    </citation>
    <scope>NUCLEOTIDE SEQUENCE</scope>
</reference>
<sequence length="93" mass="10919">MSLPNTQPRKFADFVASRTRIAHFKHLDNIWSRKATKRVSKEPVDEKQTIDERAEEFVERTQNSIHKYELHEILNSVQGRLELETLASRTLSN</sequence>
<dbReference type="EMBL" id="CAJOBA010075047">
    <property type="protein sequence ID" value="CAF4413068.1"/>
    <property type="molecule type" value="Genomic_DNA"/>
</dbReference>
<dbReference type="Proteomes" id="UP000681722">
    <property type="component" value="Unassembled WGS sequence"/>
</dbReference>
<organism evidence="1 5">
    <name type="scientific">Didymodactylos carnosus</name>
    <dbReference type="NCBI Taxonomy" id="1234261"/>
    <lineage>
        <taxon>Eukaryota</taxon>
        <taxon>Metazoa</taxon>
        <taxon>Spiralia</taxon>
        <taxon>Gnathifera</taxon>
        <taxon>Rotifera</taxon>
        <taxon>Eurotatoria</taxon>
        <taxon>Bdelloidea</taxon>
        <taxon>Philodinida</taxon>
        <taxon>Philodinidae</taxon>
        <taxon>Didymodactylos</taxon>
    </lineage>
</organism>
<evidence type="ECO:0000313" key="3">
    <source>
        <dbReference type="EMBL" id="CAF4192430.1"/>
    </source>
</evidence>
<proteinExistence type="predicted"/>
<evidence type="ECO:0000313" key="5">
    <source>
        <dbReference type="Proteomes" id="UP000663829"/>
    </source>
</evidence>
<dbReference type="AlphaFoldDB" id="A0A815G921"/>
<dbReference type="EMBL" id="CAJOBC010055694">
    <property type="protein sequence ID" value="CAF4192430.1"/>
    <property type="molecule type" value="Genomic_DNA"/>
</dbReference>
<dbReference type="Proteomes" id="UP000682733">
    <property type="component" value="Unassembled WGS sequence"/>
</dbReference>
<dbReference type="EMBL" id="CAJNOQ010014130">
    <property type="protein sequence ID" value="CAF1335562.1"/>
    <property type="molecule type" value="Genomic_DNA"/>
</dbReference>
<dbReference type="EMBL" id="CAJNOK010051161">
    <property type="protein sequence ID" value="CAF1603292.1"/>
    <property type="molecule type" value="Genomic_DNA"/>
</dbReference>
<protein>
    <submittedName>
        <fullName evidence="1">Uncharacterized protein</fullName>
    </submittedName>
</protein>